<dbReference type="AlphaFoldDB" id="A0A6C0DT65"/>
<evidence type="ECO:0000256" key="3">
    <source>
        <dbReference type="ARBA" id="ARBA00022679"/>
    </source>
</evidence>
<dbReference type="GO" id="GO:0044423">
    <property type="term" value="C:virion component"/>
    <property type="evidence" value="ECO:0007669"/>
    <property type="project" value="UniProtKB-KW"/>
</dbReference>
<protein>
    <recommendedName>
        <fullName evidence="9">Poly(A) polymerase catalytic subunit domain-containing protein</fullName>
    </recommendedName>
</protein>
<feature type="domain" description="Poly(A) polymerase catalytic subunit" evidence="9">
    <location>
        <begin position="51"/>
        <end position="179"/>
    </location>
</feature>
<evidence type="ECO:0000256" key="4">
    <source>
        <dbReference type="ARBA" id="ARBA00022741"/>
    </source>
</evidence>
<dbReference type="GO" id="GO:0016740">
    <property type="term" value="F:transferase activity"/>
    <property type="evidence" value="ECO:0007669"/>
    <property type="project" value="UniProtKB-KW"/>
</dbReference>
<evidence type="ECO:0000256" key="2">
    <source>
        <dbReference type="ARBA" id="ARBA00022664"/>
    </source>
</evidence>
<dbReference type="Pfam" id="PF19244">
    <property type="entry name" value="Poly_A_pol_cat"/>
    <property type="match status" value="1"/>
</dbReference>
<accession>A0A6C0DT65</accession>
<evidence type="ECO:0000313" key="10">
    <source>
        <dbReference type="EMBL" id="QHT18395.1"/>
    </source>
</evidence>
<dbReference type="EMBL" id="MN739655">
    <property type="protein sequence ID" value="QHT18395.1"/>
    <property type="molecule type" value="Genomic_DNA"/>
</dbReference>
<comment type="subcellular location">
    <subcellularLocation>
        <location evidence="1">Virion</location>
    </subcellularLocation>
</comment>
<keyword evidence="3" id="KW-0808">Transferase</keyword>
<name>A0A6C0DT65_9ZZZZ</name>
<keyword evidence="2" id="KW-0507">mRNA processing</keyword>
<evidence type="ECO:0000256" key="5">
    <source>
        <dbReference type="ARBA" id="ARBA00022840"/>
    </source>
</evidence>
<proteinExistence type="predicted"/>
<sequence>MEQDAEEILSPLLSRQQIQNQFERLEKVVDEAKKRIDYTIAHDEDILKAIEVVERFLRKKKRVCYGGQAINSLLPKKRQFYDMSYMIPDYDFFTPDASGDVNDLLEILKKEGFEDISKKVGVHDGTIKVYVNYIPVADCSEIHPKLFTILQKRAKDVDGILFADPDFLRMMMYLELSRPRGEVDRWKKVYERLTLLNHEFPIGTCSEQIKTLDEPSEKEREILLKFCIRNKRVFVGPDVILFFEKELHQKQLGFEEFLRFGGPVLALSSQARIDGEDIQDILGTRGIQVEVVEAMTDGFFDCVQVRKGKKPLALFFQESACHSYSPVKLRDGTECRFGTPDLLLHMYYALIIAGKKEKEFFETNLNCLVQKLHAIQEKGRNHPSAVLPAFGLRCSGHQKGLATLLKEKAERTEKIKKTQAGGRRKGRKTRRV</sequence>
<keyword evidence="5" id="KW-0067">ATP-binding</keyword>
<feature type="compositionally biased region" description="Basic residues" evidence="8">
    <location>
        <begin position="422"/>
        <end position="432"/>
    </location>
</feature>
<evidence type="ECO:0000259" key="9">
    <source>
        <dbReference type="Pfam" id="PF19244"/>
    </source>
</evidence>
<evidence type="ECO:0000256" key="6">
    <source>
        <dbReference type="ARBA" id="ARBA00022844"/>
    </source>
</evidence>
<dbReference type="GO" id="GO:0005524">
    <property type="term" value="F:ATP binding"/>
    <property type="evidence" value="ECO:0007669"/>
    <property type="project" value="UniProtKB-KW"/>
</dbReference>
<feature type="region of interest" description="Disordered" evidence="8">
    <location>
        <begin position="412"/>
        <end position="432"/>
    </location>
</feature>
<evidence type="ECO:0000256" key="7">
    <source>
        <dbReference type="ARBA" id="ARBA00023163"/>
    </source>
</evidence>
<dbReference type="InterPro" id="IPR045355">
    <property type="entry name" value="PolyA_pol_cat_su"/>
</dbReference>
<reference evidence="10" key="1">
    <citation type="journal article" date="2020" name="Nature">
        <title>Giant virus diversity and host interactions through global metagenomics.</title>
        <authorList>
            <person name="Schulz F."/>
            <person name="Roux S."/>
            <person name="Paez-Espino D."/>
            <person name="Jungbluth S."/>
            <person name="Walsh D.A."/>
            <person name="Denef V.J."/>
            <person name="McMahon K.D."/>
            <person name="Konstantinidis K.T."/>
            <person name="Eloe-Fadrosh E.A."/>
            <person name="Kyrpides N.C."/>
            <person name="Woyke T."/>
        </authorList>
    </citation>
    <scope>NUCLEOTIDE SEQUENCE</scope>
    <source>
        <strain evidence="10">GVMAG-M-3300023174-46</strain>
    </source>
</reference>
<keyword evidence="6" id="KW-0946">Virion</keyword>
<evidence type="ECO:0000256" key="8">
    <source>
        <dbReference type="SAM" id="MobiDB-lite"/>
    </source>
</evidence>
<organism evidence="10">
    <name type="scientific">viral metagenome</name>
    <dbReference type="NCBI Taxonomy" id="1070528"/>
    <lineage>
        <taxon>unclassified sequences</taxon>
        <taxon>metagenomes</taxon>
        <taxon>organismal metagenomes</taxon>
    </lineage>
</organism>
<dbReference type="GO" id="GO:0006397">
    <property type="term" value="P:mRNA processing"/>
    <property type="evidence" value="ECO:0007669"/>
    <property type="project" value="UniProtKB-KW"/>
</dbReference>
<evidence type="ECO:0000256" key="1">
    <source>
        <dbReference type="ARBA" id="ARBA00004328"/>
    </source>
</evidence>
<keyword evidence="7" id="KW-0804">Transcription</keyword>
<keyword evidence="4" id="KW-0547">Nucleotide-binding</keyword>